<name>A0A9E7R1N8_9EURY</name>
<dbReference type="AlphaFoldDB" id="A0A9E7R1N8"/>
<keyword evidence="4" id="KW-1185">Reference proteome</keyword>
<evidence type="ECO:0000313" key="4">
    <source>
        <dbReference type="Proteomes" id="UP001057580"/>
    </source>
</evidence>
<gene>
    <name evidence="3" type="ORF">N0B31_17800</name>
</gene>
<proteinExistence type="predicted"/>
<dbReference type="InterPro" id="IPR043902">
    <property type="entry name" value="DUF5786"/>
</dbReference>
<reference evidence="3" key="1">
    <citation type="submission" date="2022-09" db="EMBL/GenBank/DDBJ databases">
        <title>Diverse halophilic archaea isolated from saline environments.</title>
        <authorList>
            <person name="Cui H.-L."/>
        </authorList>
    </citation>
    <scope>NUCLEOTIDE SEQUENCE</scope>
    <source>
        <strain evidence="3">ZS-35-S2</strain>
    </source>
</reference>
<protein>
    <submittedName>
        <fullName evidence="3">DUF5786 family protein</fullName>
    </submittedName>
</protein>
<evidence type="ECO:0000313" key="3">
    <source>
        <dbReference type="EMBL" id="UWM53966.1"/>
    </source>
</evidence>
<evidence type="ECO:0000256" key="1">
    <source>
        <dbReference type="SAM" id="MobiDB-lite"/>
    </source>
</evidence>
<dbReference type="GeneID" id="74944316"/>
<feature type="domain" description="DUF5786" evidence="2">
    <location>
        <begin position="3"/>
        <end position="57"/>
    </location>
</feature>
<evidence type="ECO:0000259" key="2">
    <source>
        <dbReference type="Pfam" id="PF19099"/>
    </source>
</evidence>
<organism evidence="3 4">
    <name type="scientific">Salinirubellus salinus</name>
    <dbReference type="NCBI Taxonomy" id="1364945"/>
    <lineage>
        <taxon>Archaea</taxon>
        <taxon>Methanobacteriati</taxon>
        <taxon>Methanobacteriota</taxon>
        <taxon>Stenosarchaea group</taxon>
        <taxon>Halobacteria</taxon>
        <taxon>Halobacteriales</taxon>
        <taxon>Natronomonadaceae</taxon>
        <taxon>Salinirubellus</taxon>
    </lineage>
</organism>
<feature type="region of interest" description="Disordered" evidence="1">
    <location>
        <begin position="1"/>
        <end position="66"/>
    </location>
</feature>
<feature type="compositionally biased region" description="Basic and acidic residues" evidence="1">
    <location>
        <begin position="54"/>
        <end position="66"/>
    </location>
</feature>
<dbReference type="Pfam" id="PF19099">
    <property type="entry name" value="DUF5786"/>
    <property type="match status" value="1"/>
</dbReference>
<dbReference type="RefSeq" id="WP_260592960.1">
    <property type="nucleotide sequence ID" value="NZ_CP104003.1"/>
</dbReference>
<dbReference type="EMBL" id="CP104003">
    <property type="protein sequence ID" value="UWM53966.1"/>
    <property type="molecule type" value="Genomic_DNA"/>
</dbReference>
<dbReference type="KEGG" id="ssai:N0B31_17800"/>
<accession>A0A9E7R1N8</accession>
<dbReference type="Proteomes" id="UP001057580">
    <property type="component" value="Chromosome"/>
</dbReference>
<sequence length="66" mass="7447">MGFGSYDESEQENQSMDTDLEDSDAVNTAEHEHEGAVEYEFGETTSDDLLDQLSDIKDRQGEREAE</sequence>